<dbReference type="Proteomes" id="UP001458880">
    <property type="component" value="Unassembled WGS sequence"/>
</dbReference>
<evidence type="ECO:0000313" key="1">
    <source>
        <dbReference type="EMBL" id="KAK9746409.1"/>
    </source>
</evidence>
<dbReference type="AlphaFoldDB" id="A0AAW1MLV5"/>
<comment type="caution">
    <text evidence="1">The sequence shown here is derived from an EMBL/GenBank/DDBJ whole genome shotgun (WGS) entry which is preliminary data.</text>
</comment>
<dbReference type="EMBL" id="JASPKY010000040">
    <property type="protein sequence ID" value="KAK9746409.1"/>
    <property type="molecule type" value="Genomic_DNA"/>
</dbReference>
<keyword evidence="2" id="KW-1185">Reference proteome</keyword>
<protein>
    <submittedName>
        <fullName evidence="1">Uncharacterized protein</fullName>
    </submittedName>
</protein>
<sequence length="145" mass="17047">MDRIHTQNFTRMSAEDFEKLICLVGRRIAKRDTKFRKCIPVQDRLAIFRIRGDVLTRRIWLCTFGLFGSFGAKCSSQYAPLDELHKKCSYTLHEDDRPASENKEEATTNLGNYKIQKKRKECKVRDKIKEHVNIKEEIKIKSPDL</sequence>
<gene>
    <name evidence="1" type="ORF">QE152_g6162</name>
</gene>
<proteinExistence type="predicted"/>
<organism evidence="1 2">
    <name type="scientific">Popillia japonica</name>
    <name type="common">Japanese beetle</name>
    <dbReference type="NCBI Taxonomy" id="7064"/>
    <lineage>
        <taxon>Eukaryota</taxon>
        <taxon>Metazoa</taxon>
        <taxon>Ecdysozoa</taxon>
        <taxon>Arthropoda</taxon>
        <taxon>Hexapoda</taxon>
        <taxon>Insecta</taxon>
        <taxon>Pterygota</taxon>
        <taxon>Neoptera</taxon>
        <taxon>Endopterygota</taxon>
        <taxon>Coleoptera</taxon>
        <taxon>Polyphaga</taxon>
        <taxon>Scarabaeiformia</taxon>
        <taxon>Scarabaeidae</taxon>
        <taxon>Rutelinae</taxon>
        <taxon>Popillia</taxon>
    </lineage>
</organism>
<reference evidence="1 2" key="1">
    <citation type="journal article" date="2024" name="BMC Genomics">
        <title>De novo assembly and annotation of Popillia japonica's genome with initial clues to its potential as an invasive pest.</title>
        <authorList>
            <person name="Cucini C."/>
            <person name="Boschi S."/>
            <person name="Funari R."/>
            <person name="Cardaioli E."/>
            <person name="Iannotti N."/>
            <person name="Marturano G."/>
            <person name="Paoli F."/>
            <person name="Bruttini M."/>
            <person name="Carapelli A."/>
            <person name="Frati F."/>
            <person name="Nardi F."/>
        </authorList>
    </citation>
    <scope>NUCLEOTIDE SEQUENCE [LARGE SCALE GENOMIC DNA]</scope>
    <source>
        <strain evidence="1">DMR45628</strain>
    </source>
</reference>
<accession>A0AAW1MLV5</accession>
<evidence type="ECO:0000313" key="2">
    <source>
        <dbReference type="Proteomes" id="UP001458880"/>
    </source>
</evidence>
<name>A0AAW1MLV5_POPJA</name>